<dbReference type="PANTHER" id="PTHR45797">
    <property type="entry name" value="RAD54-LIKE"/>
    <property type="match status" value="1"/>
</dbReference>
<evidence type="ECO:0000256" key="7">
    <source>
        <dbReference type="ARBA" id="ARBA00023125"/>
    </source>
</evidence>
<dbReference type="InterPro" id="IPR038718">
    <property type="entry name" value="SNF2-like_sf"/>
</dbReference>
<evidence type="ECO:0000259" key="11">
    <source>
        <dbReference type="PROSITE" id="PS51194"/>
    </source>
</evidence>
<dbReference type="SUPFAM" id="SSF52540">
    <property type="entry name" value="P-loop containing nucleoside triphosphate hydrolases"/>
    <property type="match status" value="2"/>
</dbReference>
<evidence type="ECO:0000259" key="10">
    <source>
        <dbReference type="PROSITE" id="PS51192"/>
    </source>
</evidence>
<organism evidence="12 13">
    <name type="scientific">Aquatica leii</name>
    <dbReference type="NCBI Taxonomy" id="1421715"/>
    <lineage>
        <taxon>Eukaryota</taxon>
        <taxon>Metazoa</taxon>
        <taxon>Ecdysozoa</taxon>
        <taxon>Arthropoda</taxon>
        <taxon>Hexapoda</taxon>
        <taxon>Insecta</taxon>
        <taxon>Pterygota</taxon>
        <taxon>Neoptera</taxon>
        <taxon>Endopterygota</taxon>
        <taxon>Coleoptera</taxon>
        <taxon>Polyphaga</taxon>
        <taxon>Elateriformia</taxon>
        <taxon>Elateroidea</taxon>
        <taxon>Lampyridae</taxon>
        <taxon>Luciolinae</taxon>
        <taxon>Aquatica</taxon>
    </lineage>
</organism>
<evidence type="ECO:0000256" key="9">
    <source>
        <dbReference type="SAM" id="MobiDB-lite"/>
    </source>
</evidence>
<evidence type="ECO:0000256" key="3">
    <source>
        <dbReference type="ARBA" id="ARBA00022741"/>
    </source>
</evidence>
<evidence type="ECO:0000256" key="8">
    <source>
        <dbReference type="ARBA" id="ARBA00023242"/>
    </source>
</evidence>
<dbReference type="InterPro" id="IPR014001">
    <property type="entry name" value="Helicase_ATP-bd"/>
</dbReference>
<keyword evidence="13" id="KW-1185">Reference proteome</keyword>
<dbReference type="GO" id="GO:0005524">
    <property type="term" value="F:ATP binding"/>
    <property type="evidence" value="ECO:0007669"/>
    <property type="project" value="UniProtKB-KW"/>
</dbReference>
<evidence type="ECO:0000313" key="12">
    <source>
        <dbReference type="EMBL" id="KAK4885550.1"/>
    </source>
</evidence>
<sequence length="2089" mass="236421">MQEGCQCPEANIKTCSQCTEFYCSNCLRLNFKEDYEDILISKDYCLQCIYAKIRQLLFVDNISLNTFKKCPSNTMQRINKVVRRHSWHGPIQNLINLEKIYFPKKVISEEERVLIHNLFLKKTDEFLLFFTVSYENILSFKSKIKDNFLSNDIANAYSYLIKFVSASLNTFNLWHEQLQGVEDILTKKLDSDLNVSPRKKMKYNLSLRKIENNETDITENANGTKLTHAIVRTDEHSTVTNINVIEENSNDSIYSCKTEAVVGNSRECERITESIDITKRLDAEGYNTEVDNSLASDLNTSNESFVFEINKSNSTVDKNEGDKHFRIINFLNENTSLDGTKYEICTENNLNEPLLSSENLNQKMNFLKSLDLTFKDENTSESEVELLQKECDMDNLLAYIEDEPFTMSEEESIIDDLEDQDSNEYIELPEGIYGKITNTLPSLPCVDDSNEMNKIPCNKYENYNLKPCSVVLEKIDETSLSYVDDKSLNLVPEEIYGNVSLNEEEEVERLINLTNLEKKRKHGFSEKTNKKKLKSGRNEFSLNAPELELDSDTSSENTNTLNFIENVDNLVNNNPSNTELLENLLNRIYNDEDDNYEAESETVNDGDNLTKTNKKSSDIDKNLCNKENETEKITSLFQELPVDNLKNDSKSNWKTDPLLVCSLQEKTEKNKTSFNISDLKGENILPEGLRNRILKLEARMLNNNNTKTVAHDPVDKDTIQGGAAKEIPNSPTIELANDDISDDEDVEAKYNKIIVNSESDSDIEFVSVVKNVKKKSNNDSYLDNTNDDNNSERRGRKNIREILDYETLTQATKEANLLERRRKNRLHQKHKHMDAILSMSQFSEDDDGIILDIDETTKSPNIMVNPTISKKLKPHQKAGVKFMWESCYEGVKQIKNGYAGSGCILAHCMGLGKTLQVITLIHTLFSHRVTNTNHVLVICPLSVVLHWKKEFDEAMKNIKEKLFKVFYICDKKINNLNKLYTVDKWRMDKGVLILGYECYHRLITPKNPDKVTLQESNISKALCDPGPDLIVLDEGHLIKNEHSVRSKSLRHLKTKRRIVLTGTPLQNNLLEYYYMIQFVKPNLLGSLPEYKNRFANPITNGQYHDSTEVDIIKMKKRSHVLNKLLKDTVQRFELSELVPYLKRRYDYALFIQLHPIQMDLYQKEAELAGRSASENISRKQIIGNYHKFRFIWSHPYMFHLKEIAAAAQRNGNEASSTLGVDDWWKGFCPPDSDININYGPKFKVMFSIIRECEKIGDKILVFSNSLLELNAIEHFLKQYSNSDSQWICNEDYIRMDGSTPIDKRVQLCDSFNDKNNVRKRVFLISNKVGGMGLNLIGANRVILMDVNWNPAYDSQSVFRIYRFGQEKECFVYRLVSMGTMEEVVYDRQVTKLAISGRVVDSLQITRHFKSNDLQMFYRPKFIRDQVRPTPPLPADCLLAKVLQNCNEIFRYHEHQSLLENLPDENLNEDEMKLAWDEFNKENENEIELQIKKKASNPATVAAVTTAAAAVLCQTSTGNSSNIITNTVLQLQHPTVTIESELPVASTSGTTTSVKQSSTNVSSNQRVAEPVKISNVVANRKYVTGTNSNIIINTVSPLVTSESKLPSGTTTLVKQPTTNVSSDQRVSEPIKISNVVANRKYVTGTNSNIIINTVSQLLSSESKLPSGTTTLVKQPTTNVSSDQRVSEPVKISNIVAPRKYVSSTNSNIITNSGSQLQRPPVASDPKLSVASTSGTSTLIKRFNTNVNSNQRVSEPVKTYNIVTNRKYAMGTKSNITNTVSQLQYPLVTSESKLPVASTSGTTTLVKQSSTSVSSDQRVSEPVKTSNILTNRKYAMGTNSNIITNTVSQLQYPLVTFESKLPVASTLGTTTLVKQSSTSGSNDQKVSEPVKLSNIMTNRKPVRRTNIFKPVTEASSTKKNIENNIKVVFKKATPLNNPRQISNNITQSLQNTISERSSVNYNQNQTGSTTTYSKNKPLTKIINYNSVKKHREALSKSNDANIPVINLDLIDTNSTEASTSSVPVLEQPISNSKIALSTTPKPVAIINLDNDSVLMKEQQLLISSLNQNLDITLSALEKSKCTVEGDVIEID</sequence>
<proteinExistence type="inferred from homology"/>
<comment type="subcellular location">
    <subcellularLocation>
        <location evidence="1">Nucleus</location>
    </subcellularLocation>
</comment>
<dbReference type="Gene3D" id="3.40.50.10810">
    <property type="entry name" value="Tandem AAA-ATPase domain"/>
    <property type="match status" value="1"/>
</dbReference>
<evidence type="ECO:0000256" key="5">
    <source>
        <dbReference type="ARBA" id="ARBA00022806"/>
    </source>
</evidence>
<keyword evidence="7" id="KW-0238">DNA-binding</keyword>
<feature type="region of interest" description="Disordered" evidence="9">
    <location>
        <begin position="776"/>
        <end position="795"/>
    </location>
</feature>
<keyword evidence="8" id="KW-0539">Nucleus</keyword>
<dbReference type="InterPro" id="IPR027417">
    <property type="entry name" value="P-loop_NTPase"/>
</dbReference>
<evidence type="ECO:0008006" key="14">
    <source>
        <dbReference type="Google" id="ProtNLM"/>
    </source>
</evidence>
<dbReference type="InterPro" id="IPR000330">
    <property type="entry name" value="SNF2_N"/>
</dbReference>
<evidence type="ECO:0000256" key="2">
    <source>
        <dbReference type="ARBA" id="ARBA00007025"/>
    </source>
</evidence>
<dbReference type="Gene3D" id="3.40.50.300">
    <property type="entry name" value="P-loop containing nucleotide triphosphate hydrolases"/>
    <property type="match status" value="1"/>
</dbReference>
<dbReference type="GO" id="GO:0003677">
    <property type="term" value="F:DNA binding"/>
    <property type="evidence" value="ECO:0007669"/>
    <property type="project" value="UniProtKB-KW"/>
</dbReference>
<evidence type="ECO:0000256" key="6">
    <source>
        <dbReference type="ARBA" id="ARBA00022840"/>
    </source>
</evidence>
<feature type="domain" description="Helicase C-terminal" evidence="11">
    <location>
        <begin position="1247"/>
        <end position="1410"/>
    </location>
</feature>
<dbReference type="InterPro" id="IPR049730">
    <property type="entry name" value="SNF2/RAD54-like_C"/>
</dbReference>
<dbReference type="InterPro" id="IPR001650">
    <property type="entry name" value="Helicase_C-like"/>
</dbReference>
<dbReference type="Proteomes" id="UP001353858">
    <property type="component" value="Unassembled WGS sequence"/>
</dbReference>
<dbReference type="GO" id="GO:0004386">
    <property type="term" value="F:helicase activity"/>
    <property type="evidence" value="ECO:0007669"/>
    <property type="project" value="UniProtKB-KW"/>
</dbReference>
<evidence type="ECO:0000256" key="1">
    <source>
        <dbReference type="ARBA" id="ARBA00004123"/>
    </source>
</evidence>
<dbReference type="CDD" id="cd18793">
    <property type="entry name" value="SF2_C_SNF"/>
    <property type="match status" value="1"/>
</dbReference>
<dbReference type="GO" id="GO:0005634">
    <property type="term" value="C:nucleus"/>
    <property type="evidence" value="ECO:0007669"/>
    <property type="project" value="UniProtKB-SubCell"/>
</dbReference>
<evidence type="ECO:0000256" key="4">
    <source>
        <dbReference type="ARBA" id="ARBA00022801"/>
    </source>
</evidence>
<keyword evidence="5" id="KW-0347">Helicase</keyword>
<evidence type="ECO:0000313" key="13">
    <source>
        <dbReference type="Proteomes" id="UP001353858"/>
    </source>
</evidence>
<reference evidence="13" key="1">
    <citation type="submission" date="2023-01" db="EMBL/GenBank/DDBJ databases">
        <title>Key to firefly adult light organ development and bioluminescence: homeobox transcription factors regulate luciferase expression and transportation to peroxisome.</title>
        <authorList>
            <person name="Fu X."/>
        </authorList>
    </citation>
    <scope>NUCLEOTIDE SEQUENCE [LARGE SCALE GENOMIC DNA]</scope>
</reference>
<feature type="region of interest" description="Disordered" evidence="9">
    <location>
        <begin position="596"/>
        <end position="620"/>
    </location>
</feature>
<dbReference type="Pfam" id="PF00271">
    <property type="entry name" value="Helicase_C"/>
    <property type="match status" value="1"/>
</dbReference>
<keyword evidence="3" id="KW-0547">Nucleotide-binding</keyword>
<dbReference type="PANTHER" id="PTHR45797:SF3">
    <property type="entry name" value="TRANSCRIPTIONAL REGULATOR ATRX HOMOLOG"/>
    <property type="match status" value="1"/>
</dbReference>
<dbReference type="SMART" id="SM00487">
    <property type="entry name" value="DEXDc"/>
    <property type="match status" value="1"/>
</dbReference>
<accession>A0AAN7PCD0</accession>
<feature type="compositionally biased region" description="Polar residues" evidence="9">
    <location>
        <begin position="779"/>
        <end position="788"/>
    </location>
</feature>
<feature type="region of interest" description="Disordered" evidence="9">
    <location>
        <begin position="1710"/>
        <end position="1729"/>
    </location>
</feature>
<keyword evidence="4" id="KW-0378">Hydrolase</keyword>
<protein>
    <recommendedName>
        <fullName evidence="14">Transcriptional regulator ATRX</fullName>
    </recommendedName>
</protein>
<dbReference type="PROSITE" id="PS51192">
    <property type="entry name" value="HELICASE_ATP_BIND_1"/>
    <property type="match status" value="1"/>
</dbReference>
<dbReference type="PROSITE" id="PS51194">
    <property type="entry name" value="HELICASE_CTER"/>
    <property type="match status" value="1"/>
</dbReference>
<dbReference type="EMBL" id="JARPUR010000001">
    <property type="protein sequence ID" value="KAK4885550.1"/>
    <property type="molecule type" value="Genomic_DNA"/>
</dbReference>
<feature type="domain" description="Helicase ATP-binding" evidence="10">
    <location>
        <begin position="894"/>
        <end position="1082"/>
    </location>
</feature>
<dbReference type="GO" id="GO:0016887">
    <property type="term" value="F:ATP hydrolysis activity"/>
    <property type="evidence" value="ECO:0007669"/>
    <property type="project" value="InterPro"/>
</dbReference>
<dbReference type="InterPro" id="IPR044574">
    <property type="entry name" value="ARIP4-like"/>
</dbReference>
<dbReference type="Pfam" id="PF00176">
    <property type="entry name" value="SNF2-rel_dom"/>
    <property type="match status" value="1"/>
</dbReference>
<name>A0AAN7PCD0_9COLE</name>
<comment type="caution">
    <text evidence="12">The sequence shown here is derived from an EMBL/GenBank/DDBJ whole genome shotgun (WGS) entry which is preliminary data.</text>
</comment>
<gene>
    <name evidence="12" type="ORF">RN001_001821</name>
</gene>
<dbReference type="SMART" id="SM00490">
    <property type="entry name" value="HELICc"/>
    <property type="match status" value="1"/>
</dbReference>
<comment type="similarity">
    <text evidence="2">Belongs to the SNF2/RAD54 helicase family.</text>
</comment>
<keyword evidence="6" id="KW-0067">ATP-binding</keyword>